<dbReference type="EC" id="3.6.1.23" evidence="5"/>
<evidence type="ECO:0000256" key="2">
    <source>
        <dbReference type="ARBA" id="ARBA00022801"/>
    </source>
</evidence>
<dbReference type="InterPro" id="IPR036157">
    <property type="entry name" value="dUTPase-like_sf"/>
</dbReference>
<dbReference type="NCBIfam" id="NF001862">
    <property type="entry name" value="PRK00601.1"/>
    <property type="match status" value="1"/>
</dbReference>
<comment type="catalytic activity">
    <reaction evidence="4 5">
        <text>dUTP + H2O = dUMP + diphosphate + H(+)</text>
        <dbReference type="Rhea" id="RHEA:10248"/>
        <dbReference type="ChEBI" id="CHEBI:15377"/>
        <dbReference type="ChEBI" id="CHEBI:15378"/>
        <dbReference type="ChEBI" id="CHEBI:33019"/>
        <dbReference type="ChEBI" id="CHEBI:61555"/>
        <dbReference type="ChEBI" id="CHEBI:246422"/>
        <dbReference type="EC" id="3.6.1.23"/>
    </reaction>
</comment>
<dbReference type="NCBIfam" id="TIGR00576">
    <property type="entry name" value="dut"/>
    <property type="match status" value="1"/>
</dbReference>
<reference evidence="7" key="1">
    <citation type="submission" date="2022-12" db="EMBL/GenBank/DDBJ databases">
        <authorList>
            <person name="Bing R.G."/>
            <person name="Willard D.J."/>
            <person name="Manesh M.J.H."/>
            <person name="Laemthong T."/>
            <person name="Crosby J.R."/>
            <person name="Kelly R.M."/>
        </authorList>
    </citation>
    <scope>NUCLEOTIDE SEQUENCE</scope>
    <source>
        <strain evidence="7">DSM 8991</strain>
    </source>
</reference>
<feature type="binding site" evidence="5">
    <location>
        <begin position="66"/>
        <end position="68"/>
    </location>
    <ligand>
        <name>substrate</name>
    </ligand>
</feature>
<accession>A0ABY7BCJ9</accession>
<name>A0ABY7BCJ9_9FIRM</name>
<dbReference type="Gene3D" id="2.70.40.10">
    <property type="match status" value="1"/>
</dbReference>
<organism evidence="7 8">
    <name type="scientific">Caldicellulosiruptor naganoensis</name>
    <dbReference type="NCBI Taxonomy" id="29324"/>
    <lineage>
        <taxon>Bacteria</taxon>
        <taxon>Bacillati</taxon>
        <taxon>Bacillota</taxon>
        <taxon>Bacillota incertae sedis</taxon>
        <taxon>Caldicellulosiruptorales</taxon>
        <taxon>Caldicellulosiruptoraceae</taxon>
        <taxon>Caldicellulosiruptor</taxon>
    </lineage>
</organism>
<dbReference type="Proteomes" id="UP001164745">
    <property type="component" value="Chromosome"/>
</dbReference>
<keyword evidence="5" id="KW-0479">Metal-binding</keyword>
<evidence type="ECO:0000256" key="5">
    <source>
        <dbReference type="HAMAP-Rule" id="MF_00116"/>
    </source>
</evidence>
<keyword evidence="5" id="KW-0460">Magnesium</keyword>
<dbReference type="PANTHER" id="PTHR11241">
    <property type="entry name" value="DEOXYURIDINE 5'-TRIPHOSPHATE NUCLEOTIDOHYDROLASE"/>
    <property type="match status" value="1"/>
</dbReference>
<keyword evidence="8" id="KW-1185">Reference proteome</keyword>
<dbReference type="Pfam" id="PF00692">
    <property type="entry name" value="dUTPase"/>
    <property type="match status" value="1"/>
</dbReference>
<proteinExistence type="inferred from homology"/>
<feature type="binding site" evidence="5">
    <location>
        <position position="79"/>
    </location>
    <ligand>
        <name>substrate</name>
    </ligand>
</feature>
<comment type="pathway">
    <text evidence="5">Pyrimidine metabolism; dUMP biosynthesis; dUMP from dCTP (dUTP route): step 2/2.</text>
</comment>
<protein>
    <recommendedName>
        <fullName evidence="5">Deoxyuridine 5'-triphosphate nucleotidohydrolase</fullName>
        <shortName evidence="5">dUTPase</shortName>
        <ecNumber evidence="5">3.6.1.23</ecNumber>
    </recommendedName>
    <alternativeName>
        <fullName evidence="5">dUTP pyrophosphatase</fullName>
    </alternativeName>
</protein>
<dbReference type="InterPro" id="IPR008181">
    <property type="entry name" value="dUTPase"/>
</dbReference>
<evidence type="ECO:0000313" key="8">
    <source>
        <dbReference type="Proteomes" id="UP001164745"/>
    </source>
</evidence>
<keyword evidence="3 5" id="KW-0546">Nucleotide metabolism</keyword>
<dbReference type="SUPFAM" id="SSF51283">
    <property type="entry name" value="dUTPase-like"/>
    <property type="match status" value="1"/>
</dbReference>
<feature type="domain" description="dUTPase-like" evidence="6">
    <location>
        <begin position="14"/>
        <end position="145"/>
    </location>
</feature>
<dbReference type="PANTHER" id="PTHR11241:SF0">
    <property type="entry name" value="DEOXYURIDINE 5'-TRIPHOSPHATE NUCLEOTIDOHYDROLASE"/>
    <property type="match status" value="1"/>
</dbReference>
<dbReference type="EMBL" id="CP113864">
    <property type="protein sequence ID" value="WAM30552.1"/>
    <property type="molecule type" value="Genomic_DNA"/>
</dbReference>
<comment type="cofactor">
    <cofactor evidence="5">
        <name>Mg(2+)</name>
        <dbReference type="ChEBI" id="CHEBI:18420"/>
    </cofactor>
</comment>
<dbReference type="RefSeq" id="WP_045164785.1">
    <property type="nucleotide sequence ID" value="NZ_CP113864.1"/>
</dbReference>
<keyword evidence="2 5" id="KW-0378">Hydrolase</keyword>
<gene>
    <name evidence="5 7" type="primary">dut</name>
    <name evidence="7" type="ORF">OTJ99_001304</name>
</gene>
<evidence type="ECO:0000256" key="1">
    <source>
        <dbReference type="ARBA" id="ARBA00006581"/>
    </source>
</evidence>
<dbReference type="GO" id="GO:0004170">
    <property type="term" value="F:dUTP diphosphatase activity"/>
    <property type="evidence" value="ECO:0007669"/>
    <property type="project" value="UniProtKB-EC"/>
</dbReference>
<sequence length="146" mass="16036">MILKIKRADDAKDLPLPQYVSSGSAGMDLFACVEEEMVINPGEIKLIRTGIYIELPDGYEAQIRPRSGLALKYGITVLNSPGTIDSDYRGEIGVILINLGREPFVLKRGDRIAQMVICKYEKVEIEEAQELSETERGDGGFGSTGI</sequence>
<comment type="similarity">
    <text evidence="1 5">Belongs to the dUTPase family.</text>
</comment>
<dbReference type="CDD" id="cd07557">
    <property type="entry name" value="trimeric_dUTPase"/>
    <property type="match status" value="1"/>
</dbReference>
<evidence type="ECO:0000256" key="3">
    <source>
        <dbReference type="ARBA" id="ARBA00023080"/>
    </source>
</evidence>
<dbReference type="InterPro" id="IPR033704">
    <property type="entry name" value="dUTPase_trimeric"/>
</dbReference>
<dbReference type="InterPro" id="IPR029054">
    <property type="entry name" value="dUTPase-like"/>
</dbReference>
<comment type="caution">
    <text evidence="5">Lacks conserved residue(s) required for the propagation of feature annotation.</text>
</comment>
<dbReference type="HAMAP" id="MF_00116">
    <property type="entry name" value="dUTPase_bact"/>
    <property type="match status" value="1"/>
</dbReference>
<feature type="binding site" evidence="5">
    <location>
        <begin position="83"/>
        <end position="85"/>
    </location>
    <ligand>
        <name>substrate</name>
    </ligand>
</feature>
<evidence type="ECO:0000313" key="7">
    <source>
        <dbReference type="EMBL" id="WAM30552.1"/>
    </source>
</evidence>
<evidence type="ECO:0000259" key="6">
    <source>
        <dbReference type="Pfam" id="PF00692"/>
    </source>
</evidence>
<comment type="function">
    <text evidence="5">This enzyme is involved in nucleotide metabolism: it produces dUMP, the immediate precursor of thymidine nucleotides and it decreases the intracellular concentration of dUTP so that uracil cannot be incorporated into DNA.</text>
</comment>
<evidence type="ECO:0000256" key="4">
    <source>
        <dbReference type="ARBA" id="ARBA00047686"/>
    </source>
</evidence>